<name>A0AAJ6QGP2_ASPNG</name>
<dbReference type="GeneID" id="4987856"/>
<proteinExistence type="predicted"/>
<reference evidence="2" key="2">
    <citation type="submission" date="2025-08" db="UniProtKB">
        <authorList>
            <consortium name="RefSeq"/>
        </authorList>
    </citation>
    <scope>IDENTIFICATION</scope>
</reference>
<feature type="region of interest" description="Disordered" evidence="1">
    <location>
        <begin position="123"/>
        <end position="192"/>
    </location>
</feature>
<protein>
    <submittedName>
        <fullName evidence="2">Uncharacterized protein</fullName>
    </submittedName>
</protein>
<evidence type="ECO:0000313" key="2">
    <source>
        <dbReference type="RefSeq" id="XP_001396793.3"/>
    </source>
</evidence>
<reference evidence="2" key="1">
    <citation type="submission" date="2025-02" db="EMBL/GenBank/DDBJ databases">
        <authorList>
            <consortium name="NCBI Genome Project"/>
        </authorList>
    </citation>
    <scope>NUCLEOTIDE SEQUENCE</scope>
</reference>
<dbReference type="KEGG" id="ang:An15g02550"/>
<dbReference type="AlphaFoldDB" id="A0AAJ6QGP2"/>
<dbReference type="RefSeq" id="XP_001396793.3">
    <property type="nucleotide sequence ID" value="XM_001396756.3"/>
</dbReference>
<feature type="compositionally biased region" description="Polar residues" evidence="1">
    <location>
        <begin position="143"/>
        <end position="156"/>
    </location>
</feature>
<organism evidence="2">
    <name type="scientific">Aspergillus niger</name>
    <dbReference type="NCBI Taxonomy" id="5061"/>
    <lineage>
        <taxon>Eukaryota</taxon>
        <taxon>Fungi</taxon>
        <taxon>Dikarya</taxon>
        <taxon>Ascomycota</taxon>
        <taxon>Pezizomycotina</taxon>
        <taxon>Eurotiomycetes</taxon>
        <taxon>Eurotiomycetidae</taxon>
        <taxon>Eurotiales</taxon>
        <taxon>Aspergillaceae</taxon>
        <taxon>Aspergillus</taxon>
        <taxon>Aspergillus subgen. Circumdati</taxon>
    </lineage>
</organism>
<dbReference type="VEuPathDB" id="FungiDB:An15g02550"/>
<accession>A0AAJ6QGP2</accession>
<gene>
    <name evidence="2" type="ORF">An15g02550</name>
</gene>
<sequence>MNKLPGDVPATATKWAELAEKEGVLNTHIHKETLSSASKIKLRQYLLLRVLRKDSHRSKLNPRRLGLEPWMSQAKEMLQSYPSWNIYRESFRGKLEEGNFFLVKNSQIEAAKVKSNEISNNVMFSPVSKHTRQSTRERREKPNSTPTRSNLPSLEQLSIFDEATATGPVTPGTEGNDDDFPEPASISTGGSLGPEELLREMYPPVDDEQIVNVALVSFLQALTDYFPSLGSSWTIHRKPLKAKFNDAEYEARTDGYLRGKVDGEVRALIEVKAALREHSRLEIRMQEGAQMVAWLKSYPQSPGKFPFRRFHVSQDRHQIWLSFAEYDDEYIRYIVHGLQDPERPRSFLTMHEFGPYNTLKESHMTELAVILLALTLRADHDRKSNGVCMSLCYSSLRENPILSSVSLFSLFSNNLQVSIKASITMYENSRDITASYMHETSKDSRDN</sequence>
<evidence type="ECO:0000256" key="1">
    <source>
        <dbReference type="SAM" id="MobiDB-lite"/>
    </source>
</evidence>